<protein>
    <submittedName>
        <fullName evidence="1">Uncharacterized protein</fullName>
    </submittedName>
</protein>
<reference evidence="1" key="1">
    <citation type="journal article" date="2022" name="Cell">
        <title>Design, construction, and in vivo augmentation of a complex gut microbiome.</title>
        <authorList>
            <person name="Cheng A.G."/>
            <person name="Ho P.Y."/>
            <person name="Aranda-Diaz A."/>
            <person name="Jain S."/>
            <person name="Yu F.B."/>
            <person name="Meng X."/>
            <person name="Wang M."/>
            <person name="Iakiviak M."/>
            <person name="Nagashima K."/>
            <person name="Zhao A."/>
            <person name="Murugkar P."/>
            <person name="Patil A."/>
            <person name="Atabakhsh K."/>
            <person name="Weakley A."/>
            <person name="Yan J."/>
            <person name="Brumbaugh A.R."/>
            <person name="Higginbottom S."/>
            <person name="Dimas A."/>
            <person name="Shiver A.L."/>
            <person name="Deutschbauer A."/>
            <person name="Neff N."/>
            <person name="Sonnenburg J.L."/>
            <person name="Huang K.C."/>
            <person name="Fischbach M.A."/>
        </authorList>
    </citation>
    <scope>NUCLEOTIDE SEQUENCE</scope>
    <source>
        <strain evidence="1">DSM 19829</strain>
    </source>
</reference>
<sequence>MSEKINYVSSEALNETCPAVGYQQVNVCVPVTVTPYAHTGATKTKFCGDPRVIPGDSICPGEQNGVCTFTISQTLCIEVPVDFGATATVGDTYVDCLGASSCDICAVCRDEEDCGAV</sequence>
<evidence type="ECO:0000313" key="1">
    <source>
        <dbReference type="EMBL" id="UWP59598.1"/>
    </source>
</evidence>
<dbReference type="EMBL" id="CP102290">
    <property type="protein sequence ID" value="UWP59598.1"/>
    <property type="molecule type" value="Genomic_DNA"/>
</dbReference>
<dbReference type="Proteomes" id="UP001060164">
    <property type="component" value="Chromosome"/>
</dbReference>
<evidence type="ECO:0000313" key="2">
    <source>
        <dbReference type="Proteomes" id="UP001060164"/>
    </source>
</evidence>
<gene>
    <name evidence="1" type="ORF">NQ502_00625</name>
</gene>
<keyword evidence="2" id="KW-1185">Reference proteome</keyword>
<dbReference type="RefSeq" id="WP_028527812.1">
    <property type="nucleotide sequence ID" value="NZ_CABLBR010000005.1"/>
</dbReference>
<proteinExistence type="predicted"/>
<organism evidence="1 2">
    <name type="scientific">Ruminococcus gauvreauii</name>
    <dbReference type="NCBI Taxonomy" id="438033"/>
    <lineage>
        <taxon>Bacteria</taxon>
        <taxon>Bacillati</taxon>
        <taxon>Bacillota</taxon>
        <taxon>Clostridia</taxon>
        <taxon>Eubacteriales</taxon>
        <taxon>Oscillospiraceae</taxon>
        <taxon>Ruminococcus</taxon>
    </lineage>
</organism>
<accession>A0ABY5VJ78</accession>
<name>A0ABY5VJ78_9FIRM</name>